<evidence type="ECO:0000313" key="7">
    <source>
        <dbReference type="Proteomes" id="UP000294850"/>
    </source>
</evidence>
<comment type="similarity">
    <text evidence="1">Belongs to the protease inhibitor I39 (alpha-2-macroglobulin) family. Bacterial alpha-2-macroglobulin subfamily.</text>
</comment>
<dbReference type="InterPro" id="IPR041462">
    <property type="entry name" value="Bact_A2M_MG6"/>
</dbReference>
<organism evidence="6 7">
    <name type="scientific">Dyadobacter psychrotolerans</name>
    <dbReference type="NCBI Taxonomy" id="2541721"/>
    <lineage>
        <taxon>Bacteria</taxon>
        <taxon>Pseudomonadati</taxon>
        <taxon>Bacteroidota</taxon>
        <taxon>Cytophagia</taxon>
        <taxon>Cytophagales</taxon>
        <taxon>Spirosomataceae</taxon>
        <taxon>Dyadobacter</taxon>
    </lineage>
</organism>
<evidence type="ECO:0000256" key="1">
    <source>
        <dbReference type="ARBA" id="ARBA00010556"/>
    </source>
</evidence>
<dbReference type="InterPro" id="IPR002890">
    <property type="entry name" value="MG2"/>
</dbReference>
<evidence type="ECO:0000259" key="5">
    <source>
        <dbReference type="SMART" id="SM01360"/>
    </source>
</evidence>
<dbReference type="Proteomes" id="UP000294850">
    <property type="component" value="Unassembled WGS sequence"/>
</dbReference>
<dbReference type="RefSeq" id="WP_131960558.1">
    <property type="nucleotide sequence ID" value="NZ_SMFL01000009.1"/>
</dbReference>
<dbReference type="InterPro" id="IPR021868">
    <property type="entry name" value="Alpha_2_Macroglob_MG3"/>
</dbReference>
<dbReference type="SMART" id="SM01359">
    <property type="entry name" value="A2M_N_2"/>
    <property type="match status" value="1"/>
</dbReference>
<dbReference type="EMBL" id="SMFL01000009">
    <property type="protein sequence ID" value="TDE12491.1"/>
    <property type="molecule type" value="Genomic_DNA"/>
</dbReference>
<dbReference type="Pfam" id="PF17972">
    <property type="entry name" value="bMG5"/>
    <property type="match status" value="1"/>
</dbReference>
<protein>
    <submittedName>
        <fullName evidence="6">Alpha-2-macroglobulin family protein</fullName>
    </submittedName>
</protein>
<keyword evidence="7" id="KW-1185">Reference proteome</keyword>
<dbReference type="Pfam" id="PF17962">
    <property type="entry name" value="bMG6"/>
    <property type="match status" value="1"/>
</dbReference>
<reference evidence="6 7" key="1">
    <citation type="submission" date="2019-03" db="EMBL/GenBank/DDBJ databases">
        <title>Dyadobacter AR-3-6 sp. nov., isolated from arctic soil.</title>
        <authorList>
            <person name="Chaudhary D.K."/>
        </authorList>
    </citation>
    <scope>NUCLEOTIDE SEQUENCE [LARGE SCALE GENOMIC DNA]</scope>
    <source>
        <strain evidence="6 7">AR-3-6</strain>
    </source>
</reference>
<evidence type="ECO:0000256" key="2">
    <source>
        <dbReference type="ARBA" id="ARBA00022729"/>
    </source>
</evidence>
<dbReference type="Pfam" id="PF01835">
    <property type="entry name" value="MG2"/>
    <property type="match status" value="1"/>
</dbReference>
<comment type="caution">
    <text evidence="6">The sequence shown here is derived from an EMBL/GenBank/DDBJ whole genome shotgun (WGS) entry which is preliminary data.</text>
</comment>
<dbReference type="InterPro" id="IPR051802">
    <property type="entry name" value="YfhM-like"/>
</dbReference>
<gene>
    <name evidence="6" type="ORF">E0F88_22630</name>
</gene>
<name>A0A4R5DKJ3_9BACT</name>
<accession>A0A4R5DKJ3</accession>
<dbReference type="Gene3D" id="2.60.40.3710">
    <property type="match status" value="1"/>
</dbReference>
<feature type="domain" description="Alpha-2-macroglobulin bait region" evidence="4">
    <location>
        <begin position="932"/>
        <end position="1070"/>
    </location>
</feature>
<dbReference type="InterPro" id="IPR041203">
    <property type="entry name" value="Bact_A2M_MG5"/>
</dbReference>
<keyword evidence="2 3" id="KW-0732">Signal</keyword>
<feature type="domain" description="Alpha-2-macroglobulin" evidence="5">
    <location>
        <begin position="1134"/>
        <end position="1222"/>
    </location>
</feature>
<feature type="signal peptide" evidence="3">
    <location>
        <begin position="1"/>
        <end position="19"/>
    </location>
</feature>
<dbReference type="InterPro" id="IPR008930">
    <property type="entry name" value="Terpenoid_cyclase/PrenylTrfase"/>
</dbReference>
<dbReference type="GO" id="GO:0004866">
    <property type="term" value="F:endopeptidase inhibitor activity"/>
    <property type="evidence" value="ECO:0007669"/>
    <property type="project" value="InterPro"/>
</dbReference>
<dbReference type="SMART" id="SM01419">
    <property type="entry name" value="Thiol-ester_cl"/>
    <property type="match status" value="1"/>
</dbReference>
<dbReference type="InterPro" id="IPR001599">
    <property type="entry name" value="Macroglobln_a2"/>
</dbReference>
<feature type="chain" id="PRO_5020483374" evidence="3">
    <location>
        <begin position="20"/>
        <end position="1820"/>
    </location>
</feature>
<dbReference type="InterPro" id="IPR011625">
    <property type="entry name" value="A2M_N_BRD"/>
</dbReference>
<dbReference type="PANTHER" id="PTHR40094">
    <property type="entry name" value="ALPHA-2-MACROGLOBULIN HOMOLOG"/>
    <property type="match status" value="1"/>
</dbReference>
<proteinExistence type="inferred from homology"/>
<sequence length="1820" mass="200114">MKKNTVGLLLLLTMVVCFFQNCSTFSEIKIAGTNFQEEISQSQNLIFTFNKDLVTKSQLDSWDSTRYLTFEPAVKGKFKWTAPNEVVFSPMAGFTPATAYKAELSSELLKNMGKEKKFSVSKEPIQFHTPYLNLIETESWWTLSKETGRQEARLKLIFNYPVNSQNVAERLKIVLVGKSADYKILPTTDEKSLTLSLANIGKADHNPTPVTIQLAKGIKAQNTSYVTQNDISSSTSLPSPLHLEIVDIKTGFENNTAFARILTTQELNPESIESGFSINPVLTQKTEITENGFVIRGDFNETDTYALLINQSLKGILGPALGEETSRDLFFGKMPAGISFANKKALYMTPKGSRNMGVQIVNVPKVQVKIAKLYANNILTYVRNNRWEDYAYAGDEWKPSGAFQYGDDTESNFSDIVVDKTVETENLPRAKGISALNIALPDDNQRKGIYLVSVSSKDEAYMSATKLVSISDIGLIAKQGKDEIWVFANSIKTNEPLANLEITLVSSNNQSVHTFNTDSKGIGHADKLNEKAPGFKIAMITAGNKDDFNYLLLDDTRVATSRFEVEGQRDNISGLQAFVYGQRDIYRPGETMFFNTVIRTQNWQTAKEIPLKLRLVTPNGREFKTWRKSTNEQGAVQTDVQLDAAVLTGTYMLEVYNGNDVLLASHPVSVEEFIPDRIKVDLSGGLKSYISGGTVVLTATAINLFGPPAADRTYEMESQLKRKGFFAAGFPDFSFDIPAVTSFERERRQGTTNAQGQATERFALAPGLKDIGVLEGKIYVTVFDENGRPVNRLHQFEVFTQPVMYGVRLPASYVGVNAPVAVDIIGVNSKGNLQGGSSAKVEVVRLEYQTVVEKKNERLQYTSRKNEKIVYSNILSLSKGKGTFRYVPVVSGEYEVRVRRPGAEHYTVSNFYAYGSGYTQYSSFEVSNEGRILIETDKPKYNLSESAKILFKTPFDGRLLVTIERNNILEQHILTTEKKAAELKIDLKQEHLPNVFVTATLIRPLDASDMPLTVAHGFAPVLVEDTKRKLPVTITAIEKSRSNTKQQIRVKTQPNTQVTLAIVDEGILQIKNTKTPDIHGHFYQKRALEVTSHDLYALLFPELNISGTSSSGGDGYDLERRVNPLSNGRTELVSFWSGVLTTNGNGEATFNINIPQFSGDLRVMAVAYKDNAFGSATKNMKVADPVVISSGLPRFLSPGDELILPVNISNTENKAASATVTLQLSGPLAAGVIPSVQKIAIPAGKETRAVFALKALNTIGSGKVTVKVNAFGETFSQETEITVRPASPLLKTSQSGLIASGQQGIINLANSFIPSTSRSQVVFSRSPLVQGGGKALAALLGYPFGCLEQTISKAFPQLYFADLTKAMAAPVYMVKNGESDFNPMTNVQQAIRKIESQQIFNGGMVMWPGTTREDWWTTAYAVHFLEEARRAGFEVNGKTLSKATDYLTGKTSIAATKEVILASTGNGLAYGSEPSSGSQVRKTVARREAIYSLYVLALTGNPNRASMNYYKQNPQLLTIDARYLLAGAFQLAGDSRSFNALLPKNLTTENGSQVFDDSYSSPLRNLALVLNTLLESDADQLQITPLARQLSKALQSASYLNTQEAAFAVLALGKVAKQTSASTVTANINANGKNLAVFSGKELQLSKGISNQKVVVNAQGKGNLYWFAQNEGMSATGAFVEEDQGLRIRREFLTRDGKPVGSLHQNDLVVVKLSLSSTNGLSVENVVVTDILPAGFEIENPRITEPRDMPWIKQASVPDYLDIRDDRIHFFTTAGKTEKTFYYQIRIVSKGTFTVGPVAADAMYQGEYRSYSGGRKVKVD</sequence>
<dbReference type="InterPro" id="IPR041246">
    <property type="entry name" value="Bact_MG10"/>
</dbReference>
<dbReference type="SUPFAM" id="SSF48239">
    <property type="entry name" value="Terpenoid cyclases/Protein prenyltransferases"/>
    <property type="match status" value="1"/>
</dbReference>
<dbReference type="SMART" id="SM01360">
    <property type="entry name" value="A2M"/>
    <property type="match status" value="1"/>
</dbReference>
<dbReference type="InterPro" id="IPR047565">
    <property type="entry name" value="Alpha-macroglob_thiol-ester_cl"/>
</dbReference>
<dbReference type="Gene3D" id="1.50.10.20">
    <property type="match status" value="1"/>
</dbReference>
<dbReference type="Pfam" id="PF07703">
    <property type="entry name" value="A2M_BRD"/>
    <property type="match status" value="1"/>
</dbReference>
<dbReference type="OrthoDB" id="9767116at2"/>
<dbReference type="PANTHER" id="PTHR40094:SF1">
    <property type="entry name" value="UBIQUITIN DOMAIN-CONTAINING PROTEIN"/>
    <property type="match status" value="1"/>
</dbReference>
<dbReference type="Pfam" id="PF11974">
    <property type="entry name" value="bMG3"/>
    <property type="match status" value="1"/>
</dbReference>
<dbReference type="Pfam" id="PF17973">
    <property type="entry name" value="bMG10"/>
    <property type="match status" value="1"/>
</dbReference>
<dbReference type="Pfam" id="PF00207">
    <property type="entry name" value="A2M"/>
    <property type="match status" value="1"/>
</dbReference>
<evidence type="ECO:0000256" key="3">
    <source>
        <dbReference type="SAM" id="SignalP"/>
    </source>
</evidence>
<evidence type="ECO:0000259" key="4">
    <source>
        <dbReference type="SMART" id="SM01359"/>
    </source>
</evidence>
<dbReference type="Gene3D" id="2.60.40.1930">
    <property type="match status" value="1"/>
</dbReference>
<dbReference type="CDD" id="cd02891">
    <property type="entry name" value="A2M_like"/>
    <property type="match status" value="1"/>
</dbReference>
<evidence type="ECO:0000313" key="6">
    <source>
        <dbReference type="EMBL" id="TDE12491.1"/>
    </source>
</evidence>